<gene>
    <name evidence="1" type="ORF">PAALTS15_11564</name>
</gene>
<accession>S9SN03</accession>
<sequence>MIIYLSINQICTYARLIPIAHCIVEMLNDEIIEATNELIEVVMAVYSQTAGRDVTKRVETI</sequence>
<evidence type="ECO:0000313" key="2">
    <source>
        <dbReference type="Proteomes" id="UP000015344"/>
    </source>
</evidence>
<dbReference type="AlphaFoldDB" id="S9SN03"/>
<comment type="caution">
    <text evidence="1">The sequence shown here is derived from an EMBL/GenBank/DDBJ whole genome shotgun (WGS) entry which is preliminary data.</text>
</comment>
<dbReference type="EMBL" id="ATMT01000046">
    <property type="protein sequence ID" value="EPY07102.1"/>
    <property type="molecule type" value="Genomic_DNA"/>
</dbReference>
<dbReference type="Proteomes" id="UP000015344">
    <property type="component" value="Unassembled WGS sequence"/>
</dbReference>
<organism evidence="1 2">
    <name type="scientific">Paenibacillus alvei TS-15</name>
    <dbReference type="NCBI Taxonomy" id="1117108"/>
    <lineage>
        <taxon>Bacteria</taxon>
        <taxon>Bacillati</taxon>
        <taxon>Bacillota</taxon>
        <taxon>Bacilli</taxon>
        <taxon>Bacillales</taxon>
        <taxon>Paenibacillaceae</taxon>
        <taxon>Paenibacillus</taxon>
    </lineage>
</organism>
<protein>
    <submittedName>
        <fullName evidence="1">Uncharacterized protein</fullName>
    </submittedName>
</protein>
<proteinExistence type="predicted"/>
<evidence type="ECO:0000313" key="1">
    <source>
        <dbReference type="EMBL" id="EPY07102.1"/>
    </source>
</evidence>
<reference evidence="1 2" key="1">
    <citation type="submission" date="2013-05" db="EMBL/GenBank/DDBJ databases">
        <authorList>
            <person name="Strain E.A."/>
            <person name="Brown E."/>
            <person name="Allard M.W."/>
            <person name="Luo Y.L."/>
        </authorList>
    </citation>
    <scope>NUCLEOTIDE SEQUENCE [LARGE SCALE GENOMIC DNA]</scope>
    <source>
        <strain evidence="1 2">TS-15</strain>
    </source>
</reference>
<name>S9SN03_PAEAL</name>